<organism evidence="1 2">
    <name type="scientific">Tranquillimonas alkanivorans</name>
    <dbReference type="NCBI Taxonomy" id="441119"/>
    <lineage>
        <taxon>Bacteria</taxon>
        <taxon>Pseudomonadati</taxon>
        <taxon>Pseudomonadota</taxon>
        <taxon>Alphaproteobacteria</taxon>
        <taxon>Rhodobacterales</taxon>
        <taxon>Roseobacteraceae</taxon>
        <taxon>Tranquillimonas</taxon>
    </lineage>
</organism>
<keyword evidence="2" id="KW-1185">Reference proteome</keyword>
<reference evidence="1 2" key="1">
    <citation type="submission" date="2016-10" db="EMBL/GenBank/DDBJ databases">
        <authorList>
            <person name="de Groot N.N."/>
        </authorList>
    </citation>
    <scope>NUCLEOTIDE SEQUENCE [LARGE SCALE GENOMIC DNA]</scope>
    <source>
        <strain evidence="1 2">DSM 19547</strain>
    </source>
</reference>
<dbReference type="RefSeq" id="WP_177215120.1">
    <property type="nucleotide sequence ID" value="NZ_FOXA01000006.1"/>
</dbReference>
<gene>
    <name evidence="1" type="ORF">SAMN04488047_106188</name>
</gene>
<accession>A0A1I5QDB4</accession>
<dbReference type="STRING" id="441119.SAMN04488047_106188"/>
<sequence length="56" mass="5940">MTSFLSGTAIALVLAAGTYFAMQAGTIYSVERIADRSHNLEGIDAEYSPATDTNPE</sequence>
<name>A0A1I5QDB4_9RHOB</name>
<evidence type="ECO:0000313" key="2">
    <source>
        <dbReference type="Proteomes" id="UP000199356"/>
    </source>
</evidence>
<dbReference type="AlphaFoldDB" id="A0A1I5QDB4"/>
<dbReference type="Proteomes" id="UP000199356">
    <property type="component" value="Unassembled WGS sequence"/>
</dbReference>
<evidence type="ECO:0000313" key="1">
    <source>
        <dbReference type="EMBL" id="SFP44299.1"/>
    </source>
</evidence>
<proteinExistence type="predicted"/>
<dbReference type="EMBL" id="FOXA01000006">
    <property type="protein sequence ID" value="SFP44299.1"/>
    <property type="molecule type" value="Genomic_DNA"/>
</dbReference>
<protein>
    <submittedName>
        <fullName evidence="1">Uncharacterized protein</fullName>
    </submittedName>
</protein>